<comment type="similarity">
    <text evidence="2 8">Belongs to the RecO family.</text>
</comment>
<evidence type="ECO:0000259" key="9">
    <source>
        <dbReference type="Pfam" id="PF11967"/>
    </source>
</evidence>
<dbReference type="InterPro" id="IPR012340">
    <property type="entry name" value="NA-bd_OB-fold"/>
</dbReference>
<dbReference type="PANTHER" id="PTHR33991">
    <property type="entry name" value="DNA REPAIR PROTEIN RECO"/>
    <property type="match status" value="1"/>
</dbReference>
<dbReference type="SUPFAM" id="SSF50249">
    <property type="entry name" value="Nucleic acid-binding proteins"/>
    <property type="match status" value="1"/>
</dbReference>
<dbReference type="SUPFAM" id="SSF57863">
    <property type="entry name" value="ArfGap/RecO-like zinc finger"/>
    <property type="match status" value="1"/>
</dbReference>
<evidence type="ECO:0000256" key="2">
    <source>
        <dbReference type="ARBA" id="ARBA00007452"/>
    </source>
</evidence>
<protein>
    <recommendedName>
        <fullName evidence="3 8">DNA repair protein RecO</fullName>
    </recommendedName>
    <alternativeName>
        <fullName evidence="7 8">Recombination protein O</fullName>
    </alternativeName>
</protein>
<dbReference type="Pfam" id="PF02565">
    <property type="entry name" value="RecO_C"/>
    <property type="match status" value="1"/>
</dbReference>
<accession>A0ABS8GB76</accession>
<evidence type="ECO:0000256" key="1">
    <source>
        <dbReference type="ARBA" id="ARBA00003065"/>
    </source>
</evidence>
<keyword evidence="4 8" id="KW-0227">DNA damage</keyword>
<evidence type="ECO:0000256" key="3">
    <source>
        <dbReference type="ARBA" id="ARBA00021310"/>
    </source>
</evidence>
<dbReference type="EMBL" id="JAJEWP010000006">
    <property type="protein sequence ID" value="MCC2617787.1"/>
    <property type="molecule type" value="Genomic_DNA"/>
</dbReference>
<evidence type="ECO:0000256" key="6">
    <source>
        <dbReference type="ARBA" id="ARBA00023204"/>
    </source>
</evidence>
<evidence type="ECO:0000313" key="11">
    <source>
        <dbReference type="Proteomes" id="UP001520878"/>
    </source>
</evidence>
<name>A0ABS8GB76_9ALTE</name>
<comment type="caution">
    <text evidence="10">The sequence shown here is derived from an EMBL/GenBank/DDBJ whole genome shotgun (WGS) entry which is preliminary data.</text>
</comment>
<dbReference type="Proteomes" id="UP001520878">
    <property type="component" value="Unassembled WGS sequence"/>
</dbReference>
<evidence type="ECO:0000256" key="5">
    <source>
        <dbReference type="ARBA" id="ARBA00023172"/>
    </source>
</evidence>
<keyword evidence="5 8" id="KW-0233">DNA recombination</keyword>
<dbReference type="Gene3D" id="1.20.1440.120">
    <property type="entry name" value="Recombination protein O, C-terminal domain"/>
    <property type="match status" value="1"/>
</dbReference>
<keyword evidence="6 8" id="KW-0234">DNA repair</keyword>
<evidence type="ECO:0000256" key="7">
    <source>
        <dbReference type="ARBA" id="ARBA00033409"/>
    </source>
</evidence>
<sequence>MSVQDSAIDAWVLHRRPYRETSLLVDLFSRQWGKMTLVCKGVRGSKSDKKSLLQPFQPLSVNLYGRHELKNLRSVESLGPRLALREQALFCGMYMNELLNRVLLPQVAQDALYAQYEHSLLSLAQSAPLQPLLREFEWVLLEDLGYGFDWQHDAETGTEIDPGQTYTYMAQQGFVVAGTGAHARWQGQLLLDVAERRWGPDSLRCAKQVMRLALHPLIGDKPLKSRELFIQLERR</sequence>
<dbReference type="Pfam" id="PF11967">
    <property type="entry name" value="RecO_N"/>
    <property type="match status" value="1"/>
</dbReference>
<reference evidence="10 11" key="1">
    <citation type="submission" date="2021-10" db="EMBL/GenBank/DDBJ databases">
        <title>Draft genome of Aestuariibacter halophilus JC2043.</title>
        <authorList>
            <person name="Emsley S.A."/>
            <person name="Pfannmuller K.M."/>
            <person name="Ushijima B."/>
            <person name="Saw J.H."/>
            <person name="Videau P."/>
        </authorList>
    </citation>
    <scope>NUCLEOTIDE SEQUENCE [LARGE SCALE GENOMIC DNA]</scope>
    <source>
        <strain evidence="10 11">JC2043</strain>
    </source>
</reference>
<dbReference type="NCBIfam" id="TIGR00613">
    <property type="entry name" value="reco"/>
    <property type="match status" value="1"/>
</dbReference>
<evidence type="ECO:0000256" key="8">
    <source>
        <dbReference type="HAMAP-Rule" id="MF_00201"/>
    </source>
</evidence>
<dbReference type="InterPro" id="IPR003717">
    <property type="entry name" value="RecO"/>
</dbReference>
<proteinExistence type="inferred from homology"/>
<dbReference type="InterPro" id="IPR037278">
    <property type="entry name" value="ARFGAP/RecO"/>
</dbReference>
<dbReference type="Gene3D" id="2.40.50.140">
    <property type="entry name" value="Nucleic acid-binding proteins"/>
    <property type="match status" value="1"/>
</dbReference>
<comment type="function">
    <text evidence="1 8">Involved in DNA repair and RecF pathway recombination.</text>
</comment>
<dbReference type="PANTHER" id="PTHR33991:SF1">
    <property type="entry name" value="DNA REPAIR PROTEIN RECO"/>
    <property type="match status" value="1"/>
</dbReference>
<evidence type="ECO:0000256" key="4">
    <source>
        <dbReference type="ARBA" id="ARBA00022763"/>
    </source>
</evidence>
<gene>
    <name evidence="8 10" type="primary">recO</name>
    <name evidence="10" type="ORF">LJ739_16165</name>
</gene>
<feature type="domain" description="DNA replication/recombination mediator RecO N-terminal" evidence="9">
    <location>
        <begin position="8"/>
        <end position="79"/>
    </location>
</feature>
<dbReference type="InterPro" id="IPR022572">
    <property type="entry name" value="DNA_rep/recomb_RecO_N"/>
</dbReference>
<evidence type="ECO:0000313" key="10">
    <source>
        <dbReference type="EMBL" id="MCC2617787.1"/>
    </source>
</evidence>
<dbReference type="HAMAP" id="MF_00201">
    <property type="entry name" value="RecO"/>
    <property type="match status" value="1"/>
</dbReference>
<organism evidence="10 11">
    <name type="scientific">Fluctibacter halophilus</name>
    <dbReference type="NCBI Taxonomy" id="226011"/>
    <lineage>
        <taxon>Bacteria</taxon>
        <taxon>Pseudomonadati</taxon>
        <taxon>Pseudomonadota</taxon>
        <taxon>Gammaproteobacteria</taxon>
        <taxon>Alteromonadales</taxon>
        <taxon>Alteromonadaceae</taxon>
        <taxon>Fluctibacter</taxon>
    </lineage>
</organism>
<keyword evidence="11" id="KW-1185">Reference proteome</keyword>
<dbReference type="RefSeq" id="WP_229162172.1">
    <property type="nucleotide sequence ID" value="NZ_JAJEWP010000006.1"/>
</dbReference>
<dbReference type="InterPro" id="IPR042242">
    <property type="entry name" value="RecO_C"/>
</dbReference>